<keyword evidence="2" id="KW-1185">Reference proteome</keyword>
<proteinExistence type="predicted"/>
<dbReference type="EnsemblPlants" id="AVESA.00010b.r2.7DG1387330.1">
    <property type="protein sequence ID" value="AVESA.00010b.r2.7DG1387330.1.CDS"/>
    <property type="gene ID" value="AVESA.00010b.r2.7DG1387330"/>
</dbReference>
<sequence length="420" mass="45945">MSPRRRDRPRKPVNPMEARWAKAMSSTSLSSKRPPLALPETAQFFFQHLPRHTRGGPGVAPNERWERKTALRSTIHDAYLRALARLPFNGPDGVPTMPSLLPALLAGGQCFGPLPDGASNVIVNTVWLHAASAPDRFAAEDTVVDVVDLNHIELGSFIGLTLLPPDDAADRGYDHYHAAAVAAGHPNCEAFALFAQSGVATSPAVAELLADSSGLLSIGDVERLSALLVPPSAPPLDGCSAAESKLTVERKELIRTWQRGRRKVANMAIDHWNRTVGGPELQLHAVCGVSIGQRDCHHINFMATPRDNPAAIQLFFAEHARQEGVVRCCPVQDSVSRSGHCSLCEGFGQRIIHPPFGAYKFRRTLDATLHIIDFDVANLLDIKYARHLWGSRHMVSFGDPIVTHPRPEDWVSEYDIIIIG</sequence>
<protein>
    <submittedName>
        <fullName evidence="1">Uncharacterized protein</fullName>
    </submittedName>
</protein>
<name>A0ACD6AD89_AVESA</name>
<dbReference type="Proteomes" id="UP001732700">
    <property type="component" value="Chromosome 7D"/>
</dbReference>
<accession>A0ACD6AD89</accession>
<evidence type="ECO:0000313" key="1">
    <source>
        <dbReference type="EnsemblPlants" id="AVESA.00010b.r2.7DG1387330.1.CDS"/>
    </source>
</evidence>
<organism evidence="1 2">
    <name type="scientific">Avena sativa</name>
    <name type="common">Oat</name>
    <dbReference type="NCBI Taxonomy" id="4498"/>
    <lineage>
        <taxon>Eukaryota</taxon>
        <taxon>Viridiplantae</taxon>
        <taxon>Streptophyta</taxon>
        <taxon>Embryophyta</taxon>
        <taxon>Tracheophyta</taxon>
        <taxon>Spermatophyta</taxon>
        <taxon>Magnoliopsida</taxon>
        <taxon>Liliopsida</taxon>
        <taxon>Poales</taxon>
        <taxon>Poaceae</taxon>
        <taxon>BOP clade</taxon>
        <taxon>Pooideae</taxon>
        <taxon>Poodae</taxon>
        <taxon>Poeae</taxon>
        <taxon>Poeae Chloroplast Group 1 (Aveneae type)</taxon>
        <taxon>Aveninae</taxon>
        <taxon>Avena</taxon>
    </lineage>
</organism>
<reference evidence="1" key="2">
    <citation type="submission" date="2025-09" db="UniProtKB">
        <authorList>
            <consortium name="EnsemblPlants"/>
        </authorList>
    </citation>
    <scope>IDENTIFICATION</scope>
</reference>
<evidence type="ECO:0000313" key="2">
    <source>
        <dbReference type="Proteomes" id="UP001732700"/>
    </source>
</evidence>
<reference evidence="1" key="1">
    <citation type="submission" date="2021-05" db="EMBL/GenBank/DDBJ databases">
        <authorList>
            <person name="Scholz U."/>
            <person name="Mascher M."/>
            <person name="Fiebig A."/>
        </authorList>
    </citation>
    <scope>NUCLEOTIDE SEQUENCE [LARGE SCALE GENOMIC DNA]</scope>
</reference>